<name>A0AAD9ZFI1_9LECA</name>
<feature type="compositionally biased region" description="Basic and acidic residues" evidence="1">
    <location>
        <begin position="39"/>
        <end position="61"/>
    </location>
</feature>
<gene>
    <name evidence="3" type="ORF">OEA41_000332</name>
</gene>
<evidence type="ECO:0000259" key="2">
    <source>
        <dbReference type="Pfam" id="PF19026"/>
    </source>
</evidence>
<dbReference type="InterPro" id="IPR052617">
    <property type="entry name" value="Huntingtin-int_K"/>
</dbReference>
<dbReference type="EMBL" id="JASNWA010000003">
    <property type="protein sequence ID" value="KAK3178199.1"/>
    <property type="molecule type" value="Genomic_DNA"/>
</dbReference>
<feature type="compositionally biased region" description="Basic and acidic residues" evidence="1">
    <location>
        <begin position="81"/>
        <end position="95"/>
    </location>
</feature>
<reference evidence="3" key="1">
    <citation type="submission" date="2022-11" db="EMBL/GenBank/DDBJ databases">
        <title>Chromosomal genome sequence assembly and mating type (MAT) locus characterization of the leprose asexual lichenized fungus Lepraria neglecta (Nyl.) Erichsen.</title>
        <authorList>
            <person name="Allen J.L."/>
            <person name="Pfeffer B."/>
        </authorList>
    </citation>
    <scope>NUCLEOTIDE SEQUENCE</scope>
    <source>
        <strain evidence="3">Allen 5258</strain>
    </source>
</reference>
<dbReference type="InterPro" id="IPR038922">
    <property type="entry name" value="HYPK_UBA"/>
</dbReference>
<dbReference type="Pfam" id="PF19026">
    <property type="entry name" value="UBA_HYPK"/>
    <property type="match status" value="1"/>
</dbReference>
<dbReference type="Proteomes" id="UP001276659">
    <property type="component" value="Unassembled WGS sequence"/>
</dbReference>
<dbReference type="PANTHER" id="PTHR31184:SF2">
    <property type="entry name" value="HUNTINGTIN-INTERACTING PROTEIN K"/>
    <property type="match status" value="1"/>
</dbReference>
<accession>A0AAD9ZFI1</accession>
<dbReference type="GO" id="GO:0050821">
    <property type="term" value="P:protein stabilization"/>
    <property type="evidence" value="ECO:0007669"/>
    <property type="project" value="TreeGrafter"/>
</dbReference>
<comment type="caution">
    <text evidence="3">The sequence shown here is derived from an EMBL/GenBank/DDBJ whole genome shotgun (WGS) entry which is preliminary data.</text>
</comment>
<dbReference type="AlphaFoldDB" id="A0AAD9ZFI1"/>
<evidence type="ECO:0000313" key="4">
    <source>
        <dbReference type="Proteomes" id="UP001276659"/>
    </source>
</evidence>
<proteinExistence type="predicted"/>
<feature type="region of interest" description="Disordered" evidence="1">
    <location>
        <begin position="1"/>
        <end position="95"/>
    </location>
</feature>
<feature type="domain" description="Nascent polypeptide-associated complex subunit alpha-like UBA" evidence="2">
    <location>
        <begin position="97"/>
        <end position="137"/>
    </location>
</feature>
<sequence>MAEPQPSSVQEGMDPEGPPAPASAEDRKAAAAMSSLETRGGDEEAEAKKSNNKQIDQEELGKAISRLELADKAGKVAAGETTKKEKEKEEREKRAKVKVDQGDVSLLVEELDLNKVKATELLKAHEGDAVRAMRAFVTAKA</sequence>
<feature type="compositionally biased region" description="Polar residues" evidence="1">
    <location>
        <begin position="1"/>
        <end position="10"/>
    </location>
</feature>
<evidence type="ECO:0000256" key="1">
    <source>
        <dbReference type="SAM" id="MobiDB-lite"/>
    </source>
</evidence>
<dbReference type="GO" id="GO:0043066">
    <property type="term" value="P:negative regulation of apoptotic process"/>
    <property type="evidence" value="ECO:0007669"/>
    <property type="project" value="TreeGrafter"/>
</dbReference>
<protein>
    <recommendedName>
        <fullName evidence="2">Nascent polypeptide-associated complex subunit alpha-like UBA domain-containing protein</fullName>
    </recommendedName>
</protein>
<keyword evidence="4" id="KW-1185">Reference proteome</keyword>
<organism evidence="3 4">
    <name type="scientific">Lepraria neglecta</name>
    <dbReference type="NCBI Taxonomy" id="209136"/>
    <lineage>
        <taxon>Eukaryota</taxon>
        <taxon>Fungi</taxon>
        <taxon>Dikarya</taxon>
        <taxon>Ascomycota</taxon>
        <taxon>Pezizomycotina</taxon>
        <taxon>Lecanoromycetes</taxon>
        <taxon>OSLEUM clade</taxon>
        <taxon>Lecanoromycetidae</taxon>
        <taxon>Lecanorales</taxon>
        <taxon>Lecanorineae</taxon>
        <taxon>Stereocaulaceae</taxon>
        <taxon>Lepraria</taxon>
    </lineage>
</organism>
<dbReference type="CDD" id="cd14361">
    <property type="entry name" value="UBA_HYPK"/>
    <property type="match status" value="1"/>
</dbReference>
<dbReference type="InterPro" id="IPR044034">
    <property type="entry name" value="NAC-like_UBA"/>
</dbReference>
<dbReference type="PANTHER" id="PTHR31184">
    <property type="entry name" value="HUNTINGTIN-INTERACTING PROTEIN K FAMILY MEMBER"/>
    <property type="match status" value="1"/>
</dbReference>
<evidence type="ECO:0000313" key="3">
    <source>
        <dbReference type="EMBL" id="KAK3178199.1"/>
    </source>
</evidence>